<proteinExistence type="predicted"/>
<sequence>MPSPPNAPWVSHGLIDASVTVTGYRESSLDAPDLAQRALAELWAEFGVVGVRDVGSSVTANLRQRELSRGSSEQTPGPSSRPGPEPHGTHVHHTGLVLVEGTPLGDGDVVLSDTALDAALGIATAFDPDAPTLMFKTESAACLAYWAGQARKRHPNARISARGAAAVDVAVSAGLHVVDSFPWLAVARLGASGPSTSAHTLTPVEVLQAWARADERAIAARVASLAEHNVALTSEFLALRRSVFIKEALTAAHLDRIEAILPHVRHVADMRRAGGYLSGRRSLSKFAGIEQPKSQQLAEAEVGWQKMLAAAAHAVDAGLRLLPASRSPLLTSCPGYSLLEELAVLVHAGIPAETVFDLAGSEAAEVLSLPLSTAPVLTADSAPTDPSQILRLRATDSRITAGL</sequence>
<dbReference type="KEGG" id="nae:BHE16_07325"/>
<dbReference type="RefSeq" id="WP_071894334.1">
    <property type="nucleotide sequence ID" value="NZ_CP018135.1"/>
</dbReference>
<dbReference type="STRING" id="556325.BHE16_07325"/>
<name>A0A1L2ZNQ4_9MICC</name>
<organism evidence="2 3">
    <name type="scientific">Neomicrococcus aestuarii</name>
    <dbReference type="NCBI Taxonomy" id="556325"/>
    <lineage>
        <taxon>Bacteria</taxon>
        <taxon>Bacillati</taxon>
        <taxon>Actinomycetota</taxon>
        <taxon>Actinomycetes</taxon>
        <taxon>Micrococcales</taxon>
        <taxon>Micrococcaceae</taxon>
        <taxon>Neomicrococcus</taxon>
    </lineage>
</organism>
<protein>
    <submittedName>
        <fullName evidence="2">Uncharacterized protein</fullName>
    </submittedName>
</protein>
<evidence type="ECO:0000313" key="3">
    <source>
        <dbReference type="Proteomes" id="UP000183530"/>
    </source>
</evidence>
<feature type="compositionally biased region" description="Polar residues" evidence="1">
    <location>
        <begin position="69"/>
        <end position="78"/>
    </location>
</feature>
<dbReference type="SUPFAM" id="SSF51556">
    <property type="entry name" value="Metallo-dependent hydrolases"/>
    <property type="match status" value="1"/>
</dbReference>
<gene>
    <name evidence="2" type="ORF">BHE16_07325</name>
</gene>
<dbReference type="Proteomes" id="UP000183530">
    <property type="component" value="Chromosome"/>
</dbReference>
<evidence type="ECO:0000256" key="1">
    <source>
        <dbReference type="SAM" id="MobiDB-lite"/>
    </source>
</evidence>
<feature type="region of interest" description="Disordered" evidence="1">
    <location>
        <begin position="62"/>
        <end position="91"/>
    </location>
</feature>
<dbReference type="InterPro" id="IPR032466">
    <property type="entry name" value="Metal_Hydrolase"/>
</dbReference>
<keyword evidence="3" id="KW-1185">Reference proteome</keyword>
<dbReference type="EMBL" id="CP018135">
    <property type="protein sequence ID" value="APF40857.1"/>
    <property type="molecule type" value="Genomic_DNA"/>
</dbReference>
<dbReference type="AlphaFoldDB" id="A0A1L2ZNQ4"/>
<evidence type="ECO:0000313" key="2">
    <source>
        <dbReference type="EMBL" id="APF40857.1"/>
    </source>
</evidence>
<reference evidence="2 3" key="1">
    <citation type="submission" date="2016-11" db="EMBL/GenBank/DDBJ databases">
        <title>Genome sequencing of Zhihengliuella aestuarii B18 antagonistic to Plasmodiophora brassicae.</title>
        <authorList>
            <person name="Luo Y."/>
        </authorList>
    </citation>
    <scope>NUCLEOTIDE SEQUENCE [LARGE SCALE GENOMIC DNA]</scope>
    <source>
        <strain evidence="2 3">B18</strain>
    </source>
</reference>
<accession>A0A1L2ZNQ4</accession>